<dbReference type="Gene3D" id="1.10.630.10">
    <property type="entry name" value="Cytochrome P450"/>
    <property type="match status" value="1"/>
</dbReference>
<keyword evidence="2" id="KW-0349">Heme</keyword>
<dbReference type="InterPro" id="IPR017972">
    <property type="entry name" value="Cyt_P450_CS"/>
</dbReference>
<proteinExistence type="inferred from homology"/>
<comment type="caution">
    <text evidence="3">The sequence shown here is derived from an EMBL/GenBank/DDBJ whole genome shotgun (WGS) entry which is preliminary data.</text>
</comment>
<accession>A0ABS4VV73</accession>
<keyword evidence="2" id="KW-0503">Monooxygenase</keyword>
<dbReference type="PANTHER" id="PTHR46696:SF1">
    <property type="entry name" value="CYTOCHROME P450 YJIB-RELATED"/>
    <property type="match status" value="1"/>
</dbReference>
<name>A0ABS4VV73_9PSEU</name>
<dbReference type="PANTHER" id="PTHR46696">
    <property type="entry name" value="P450, PUTATIVE (EUROFUNG)-RELATED"/>
    <property type="match status" value="1"/>
</dbReference>
<keyword evidence="4" id="KW-1185">Reference proteome</keyword>
<evidence type="ECO:0000313" key="3">
    <source>
        <dbReference type="EMBL" id="MBP2367810.1"/>
    </source>
</evidence>
<dbReference type="CDD" id="cd20625">
    <property type="entry name" value="CYP164-like"/>
    <property type="match status" value="1"/>
</dbReference>
<dbReference type="InterPro" id="IPR036396">
    <property type="entry name" value="Cyt_P450_sf"/>
</dbReference>
<dbReference type="InterPro" id="IPR002397">
    <property type="entry name" value="Cyt_P450_B"/>
</dbReference>
<organism evidence="3 4">
    <name type="scientific">Pseudonocardia parietis</name>
    <dbReference type="NCBI Taxonomy" id="570936"/>
    <lineage>
        <taxon>Bacteria</taxon>
        <taxon>Bacillati</taxon>
        <taxon>Actinomycetota</taxon>
        <taxon>Actinomycetes</taxon>
        <taxon>Pseudonocardiales</taxon>
        <taxon>Pseudonocardiaceae</taxon>
        <taxon>Pseudonocardia</taxon>
    </lineage>
</organism>
<evidence type="ECO:0000256" key="1">
    <source>
        <dbReference type="ARBA" id="ARBA00010617"/>
    </source>
</evidence>
<dbReference type="EMBL" id="JAGINU010000001">
    <property type="protein sequence ID" value="MBP2367810.1"/>
    <property type="molecule type" value="Genomic_DNA"/>
</dbReference>
<comment type="similarity">
    <text evidence="1 2">Belongs to the cytochrome P450 family.</text>
</comment>
<evidence type="ECO:0000256" key="2">
    <source>
        <dbReference type="RuleBase" id="RU000461"/>
    </source>
</evidence>
<reference evidence="3 4" key="1">
    <citation type="submission" date="2021-03" db="EMBL/GenBank/DDBJ databases">
        <title>Sequencing the genomes of 1000 actinobacteria strains.</title>
        <authorList>
            <person name="Klenk H.-P."/>
        </authorList>
    </citation>
    <scope>NUCLEOTIDE SEQUENCE [LARGE SCALE GENOMIC DNA]</scope>
    <source>
        <strain evidence="3 4">DSM 45256</strain>
    </source>
</reference>
<sequence length="418" mass="45552">MTGTGGTAFTDDLLTPAASGDPYPLLHALRETDPVHWSAAHRAWLITRYDDNSASFQNKAFSSDRVRPLLAARADRPERAREPSASDTVLGLIADWMVVSDPPAHTRLRKLAAGAFKGQRIAAMTEQITAIVDTHIDGFLQESGPADLIAGIAYPLPATVIATMLGAPPEDRDRFREWSDELALVAFGTGGAARADRHERALRGLQEMAAYFRSLVEYRRREPGEDMLSALMAKEGDDRLSDDELVAMCALLLFAGHETTTNSIANSILALLRHPEQLERLRAEPELIGTAVEELLRFDGPIKVLNRWVVAETEVRGTVIRPGERVHLILASANRDPEKFTDPDVLDIGRSPNPHIAFGKGIHACIGAQLARTETRIAVARIVERMPGLALAGDPEWKSVLASRSLEALPVTHGGGRS</sequence>
<dbReference type="Proteomes" id="UP001519295">
    <property type="component" value="Unassembled WGS sequence"/>
</dbReference>
<keyword evidence="2" id="KW-0560">Oxidoreductase</keyword>
<dbReference type="Pfam" id="PF00067">
    <property type="entry name" value="p450"/>
    <property type="match status" value="1"/>
</dbReference>
<dbReference type="PRINTS" id="PR00359">
    <property type="entry name" value="BP450"/>
</dbReference>
<dbReference type="SUPFAM" id="SSF48264">
    <property type="entry name" value="Cytochrome P450"/>
    <property type="match status" value="1"/>
</dbReference>
<protein>
    <submittedName>
        <fullName evidence="3">Cytochrome P450</fullName>
    </submittedName>
</protein>
<gene>
    <name evidence="3" type="ORF">JOF36_003506</name>
</gene>
<dbReference type="RefSeq" id="WP_210027992.1">
    <property type="nucleotide sequence ID" value="NZ_JAGINU010000001.1"/>
</dbReference>
<dbReference type="PROSITE" id="PS00086">
    <property type="entry name" value="CYTOCHROME_P450"/>
    <property type="match status" value="1"/>
</dbReference>
<keyword evidence="2" id="KW-0479">Metal-binding</keyword>
<dbReference type="PRINTS" id="PR00385">
    <property type="entry name" value="P450"/>
</dbReference>
<evidence type="ECO:0000313" key="4">
    <source>
        <dbReference type="Proteomes" id="UP001519295"/>
    </source>
</evidence>
<keyword evidence="2" id="KW-0408">Iron</keyword>
<dbReference type="InterPro" id="IPR001128">
    <property type="entry name" value="Cyt_P450"/>
</dbReference>